<gene>
    <name evidence="3" type="ORF">ABR189_25910</name>
</gene>
<keyword evidence="4" id="KW-1185">Reference proteome</keyword>
<dbReference type="CDD" id="cd10917">
    <property type="entry name" value="CE4_NodB_like_6s_7s"/>
    <property type="match status" value="1"/>
</dbReference>
<reference evidence="3 4" key="1">
    <citation type="submission" date="2024-06" db="EMBL/GenBank/DDBJ databases">
        <title>Chitinophaga defluvii sp. nov., isolated from municipal sewage.</title>
        <authorList>
            <person name="Zhang L."/>
        </authorList>
    </citation>
    <scope>NUCLEOTIDE SEQUENCE [LARGE SCALE GENOMIC DNA]</scope>
    <source>
        <strain evidence="3 4">H8</strain>
    </source>
</reference>
<feature type="transmembrane region" description="Helical" evidence="1">
    <location>
        <begin position="35"/>
        <end position="59"/>
    </location>
</feature>
<dbReference type="InterPro" id="IPR050248">
    <property type="entry name" value="Polysacc_deacetylase_ArnD"/>
</dbReference>
<dbReference type="InterPro" id="IPR011330">
    <property type="entry name" value="Glyco_hydro/deAcase_b/a-brl"/>
</dbReference>
<dbReference type="EMBL" id="JBEXAC010000002">
    <property type="protein sequence ID" value="MET7000845.1"/>
    <property type="molecule type" value="Genomic_DNA"/>
</dbReference>
<evidence type="ECO:0000259" key="2">
    <source>
        <dbReference type="PROSITE" id="PS51677"/>
    </source>
</evidence>
<keyword evidence="1" id="KW-0472">Membrane</keyword>
<dbReference type="Pfam" id="PF01522">
    <property type="entry name" value="Polysacc_deac_1"/>
    <property type="match status" value="1"/>
</dbReference>
<dbReference type="GO" id="GO:0016787">
    <property type="term" value="F:hydrolase activity"/>
    <property type="evidence" value="ECO:0007669"/>
    <property type="project" value="UniProtKB-KW"/>
</dbReference>
<dbReference type="Proteomes" id="UP001549749">
    <property type="component" value="Unassembled WGS sequence"/>
</dbReference>
<keyword evidence="1" id="KW-0812">Transmembrane</keyword>
<evidence type="ECO:0000313" key="4">
    <source>
        <dbReference type="Proteomes" id="UP001549749"/>
    </source>
</evidence>
<accession>A0ABV2TCT3</accession>
<name>A0ABV2TCT3_9BACT</name>
<evidence type="ECO:0000313" key="3">
    <source>
        <dbReference type="EMBL" id="MET7000845.1"/>
    </source>
</evidence>
<organism evidence="3 4">
    <name type="scientific">Chitinophaga defluvii</name>
    <dbReference type="NCBI Taxonomy" id="3163343"/>
    <lineage>
        <taxon>Bacteria</taxon>
        <taxon>Pseudomonadati</taxon>
        <taxon>Bacteroidota</taxon>
        <taxon>Chitinophagia</taxon>
        <taxon>Chitinophagales</taxon>
        <taxon>Chitinophagaceae</taxon>
        <taxon>Chitinophaga</taxon>
    </lineage>
</organism>
<comment type="caution">
    <text evidence="3">The sequence shown here is derived from an EMBL/GenBank/DDBJ whole genome shotgun (WGS) entry which is preliminary data.</text>
</comment>
<dbReference type="EC" id="3.-.-.-" evidence="3"/>
<evidence type="ECO:0000256" key="1">
    <source>
        <dbReference type="SAM" id="Phobius"/>
    </source>
</evidence>
<dbReference type="RefSeq" id="WP_354663398.1">
    <property type="nucleotide sequence ID" value="NZ_JBEXAC010000002.1"/>
</dbReference>
<dbReference type="PANTHER" id="PTHR10587:SF125">
    <property type="entry name" value="POLYSACCHARIDE DEACETYLASE YHEN-RELATED"/>
    <property type="match status" value="1"/>
</dbReference>
<keyword evidence="1" id="KW-1133">Transmembrane helix</keyword>
<dbReference type="Gene3D" id="3.20.20.370">
    <property type="entry name" value="Glycoside hydrolase/deacetylase"/>
    <property type="match status" value="1"/>
</dbReference>
<proteinExistence type="predicted"/>
<feature type="domain" description="NodB homology" evidence="2">
    <location>
        <begin position="68"/>
        <end position="246"/>
    </location>
</feature>
<protein>
    <submittedName>
        <fullName evidence="3">Polysaccharide deacetylase family protein</fullName>
        <ecNumber evidence="3">3.-.-.-</ecNumber>
    </submittedName>
</protein>
<dbReference type="InterPro" id="IPR002509">
    <property type="entry name" value="NODB_dom"/>
</dbReference>
<dbReference type="SUPFAM" id="SSF88713">
    <property type="entry name" value="Glycoside hydrolase/deacetylase"/>
    <property type="match status" value="1"/>
</dbReference>
<dbReference type="PANTHER" id="PTHR10587">
    <property type="entry name" value="GLYCOSYL TRANSFERASE-RELATED"/>
    <property type="match status" value="1"/>
</dbReference>
<dbReference type="PROSITE" id="PS51677">
    <property type="entry name" value="NODB"/>
    <property type="match status" value="1"/>
</dbReference>
<sequence>MLTYRTTNMIAGGLLSGLLLLQIAGYRVHWSWFAGLIVAYIAIAAWGSCRIAAGFYLPVTCAVTTDEKVVALSFDDGPHPQHTPQLLDLLREQQVPATFFCIGRNIRGNEELLRRIIAEGHLIGNHTWSHHFWFDMFTSGRMLADMQQMDAEVKEVSGKKPLLFRPPYGVTNPALRKAIQEGGYFPLGWSIRSLDTVIKDKAQLLARVVKQLHPGAVILLHDTSEATIQILPELIAYIRQEGYTIKHIDDLLKIPAYA</sequence>
<keyword evidence="3" id="KW-0378">Hydrolase</keyword>